<comment type="caution">
    <text evidence="2">The sequence shown here is derived from an EMBL/GenBank/DDBJ whole genome shotgun (WGS) entry which is preliminary data.</text>
</comment>
<keyword evidence="3" id="KW-1185">Reference proteome</keyword>
<reference evidence="2 3" key="1">
    <citation type="submission" date="2014-02" db="EMBL/GenBank/DDBJ databases">
        <title>Single nucleus genome sequencing reveals high similarity among nuclei of an endomycorrhizal fungus.</title>
        <authorList>
            <person name="Lin K."/>
            <person name="Geurts R."/>
            <person name="Zhang Z."/>
            <person name="Limpens E."/>
            <person name="Saunders D.G."/>
            <person name="Mu D."/>
            <person name="Pang E."/>
            <person name="Cao H."/>
            <person name="Cha H."/>
            <person name="Lin T."/>
            <person name="Zhou Q."/>
            <person name="Shang Y."/>
            <person name="Li Y."/>
            <person name="Ivanov S."/>
            <person name="Sharma T."/>
            <person name="Velzen R.V."/>
            <person name="Ruijter N.D."/>
            <person name="Aanen D.K."/>
            <person name="Win J."/>
            <person name="Kamoun S."/>
            <person name="Bisseling T."/>
            <person name="Huang S."/>
        </authorList>
    </citation>
    <scope>NUCLEOTIDE SEQUENCE [LARGE SCALE GENOMIC DNA]</scope>
    <source>
        <strain evidence="3">DAOM197198w</strain>
    </source>
</reference>
<gene>
    <name evidence="2" type="ORF">RirG_009710</name>
</gene>
<organism evidence="2 3">
    <name type="scientific">Rhizophagus irregularis (strain DAOM 197198w)</name>
    <name type="common">Glomus intraradices</name>
    <dbReference type="NCBI Taxonomy" id="1432141"/>
    <lineage>
        <taxon>Eukaryota</taxon>
        <taxon>Fungi</taxon>
        <taxon>Fungi incertae sedis</taxon>
        <taxon>Mucoromycota</taxon>
        <taxon>Glomeromycotina</taxon>
        <taxon>Glomeromycetes</taxon>
        <taxon>Glomerales</taxon>
        <taxon>Glomeraceae</taxon>
        <taxon>Rhizophagus</taxon>
    </lineage>
</organism>
<dbReference type="AlphaFoldDB" id="A0A015KB39"/>
<accession>A0A015KB39</accession>
<name>A0A015KB39_RHIIW</name>
<sequence length="66" mass="7031">MSARLYKTELIPVRPNSRGQGGRAPLRDPRGRPPSGVQGAEPLAGVYTLYNTDGHADDDIVQGATL</sequence>
<dbReference type="EMBL" id="JEMT01006335">
    <property type="protein sequence ID" value="EXX79012.1"/>
    <property type="molecule type" value="Genomic_DNA"/>
</dbReference>
<proteinExistence type="predicted"/>
<feature type="region of interest" description="Disordered" evidence="1">
    <location>
        <begin position="1"/>
        <end position="42"/>
    </location>
</feature>
<protein>
    <submittedName>
        <fullName evidence="2">Uncharacterized protein</fullName>
    </submittedName>
</protein>
<dbReference type="HOGENOM" id="CLU_2832509_0_0_1"/>
<evidence type="ECO:0000313" key="3">
    <source>
        <dbReference type="Proteomes" id="UP000022910"/>
    </source>
</evidence>
<evidence type="ECO:0000256" key="1">
    <source>
        <dbReference type="SAM" id="MobiDB-lite"/>
    </source>
</evidence>
<evidence type="ECO:0000313" key="2">
    <source>
        <dbReference type="EMBL" id="EXX79012.1"/>
    </source>
</evidence>
<dbReference type="Proteomes" id="UP000022910">
    <property type="component" value="Unassembled WGS sequence"/>
</dbReference>